<keyword evidence="1" id="KW-0472">Membrane</keyword>
<accession>A0ABP3WLQ4</accession>
<comment type="caution">
    <text evidence="2">The sequence shown here is derived from an EMBL/GenBank/DDBJ whole genome shotgun (WGS) entry which is preliminary data.</text>
</comment>
<dbReference type="Proteomes" id="UP001500021">
    <property type="component" value="Unassembled WGS sequence"/>
</dbReference>
<sequence length="209" mass="23814">MVLSNKVPQLILFKHFLIYLGSSPLVRKLKDNNLTFFVVFVLCSVLIQLTVWQIHQTPWLADSIQTALAYAAANLSQLFSIDVLLNENEIIHSLSQRYIVVDSQCTALSLIGTLLAAIIALPIKSISASASSVTFSQIVRIKGLIFFISAGFIQVLNIIRISHLFFEIKHPINNFEFYHLYVWQGINFITVICIFYLIHQYVKRKLTLE</sequence>
<feature type="transmembrane region" description="Helical" evidence="1">
    <location>
        <begin position="34"/>
        <end position="55"/>
    </location>
</feature>
<evidence type="ECO:0008006" key="4">
    <source>
        <dbReference type="Google" id="ProtNLM"/>
    </source>
</evidence>
<dbReference type="EMBL" id="BAAAFA010000007">
    <property type="protein sequence ID" value="GAA0818658.1"/>
    <property type="molecule type" value="Genomic_DNA"/>
</dbReference>
<dbReference type="RefSeq" id="WP_343817437.1">
    <property type="nucleotide sequence ID" value="NZ_BAAAFA010000007.1"/>
</dbReference>
<feature type="transmembrane region" description="Helical" evidence="1">
    <location>
        <begin position="178"/>
        <end position="198"/>
    </location>
</feature>
<gene>
    <name evidence="2" type="ORF">GCM10009111_21650</name>
</gene>
<organism evidence="2 3">
    <name type="scientific">Colwellia asteriadis</name>
    <dbReference type="NCBI Taxonomy" id="517723"/>
    <lineage>
        <taxon>Bacteria</taxon>
        <taxon>Pseudomonadati</taxon>
        <taxon>Pseudomonadota</taxon>
        <taxon>Gammaproteobacteria</taxon>
        <taxon>Alteromonadales</taxon>
        <taxon>Colwelliaceae</taxon>
        <taxon>Colwellia</taxon>
    </lineage>
</organism>
<name>A0ABP3WLQ4_9GAMM</name>
<feature type="transmembrane region" description="Helical" evidence="1">
    <location>
        <begin position="144"/>
        <end position="166"/>
    </location>
</feature>
<feature type="transmembrane region" description="Helical" evidence="1">
    <location>
        <begin position="106"/>
        <end position="123"/>
    </location>
</feature>
<reference evidence="3" key="1">
    <citation type="journal article" date="2019" name="Int. J. Syst. Evol. Microbiol.">
        <title>The Global Catalogue of Microorganisms (GCM) 10K type strain sequencing project: providing services to taxonomists for standard genome sequencing and annotation.</title>
        <authorList>
            <consortium name="The Broad Institute Genomics Platform"/>
            <consortium name="The Broad Institute Genome Sequencing Center for Infectious Disease"/>
            <person name="Wu L."/>
            <person name="Ma J."/>
        </authorList>
    </citation>
    <scope>NUCLEOTIDE SEQUENCE [LARGE SCALE GENOMIC DNA]</scope>
    <source>
        <strain evidence="3">JCM 15608</strain>
    </source>
</reference>
<keyword evidence="3" id="KW-1185">Reference proteome</keyword>
<keyword evidence="1" id="KW-1133">Transmembrane helix</keyword>
<evidence type="ECO:0000256" key="1">
    <source>
        <dbReference type="SAM" id="Phobius"/>
    </source>
</evidence>
<keyword evidence="1" id="KW-0812">Transmembrane</keyword>
<evidence type="ECO:0000313" key="3">
    <source>
        <dbReference type="Proteomes" id="UP001500021"/>
    </source>
</evidence>
<protein>
    <recommendedName>
        <fullName evidence="4">Exosortase K</fullName>
    </recommendedName>
</protein>
<proteinExistence type="predicted"/>
<evidence type="ECO:0000313" key="2">
    <source>
        <dbReference type="EMBL" id="GAA0818658.1"/>
    </source>
</evidence>